<feature type="chain" id="PRO_5019004694" description="Cell wall protein PhiA" evidence="1">
    <location>
        <begin position="20"/>
        <end position="183"/>
    </location>
</feature>
<accession>A0A428QDW3</accession>
<feature type="signal peptide" evidence="1">
    <location>
        <begin position="1"/>
        <end position="19"/>
    </location>
</feature>
<keyword evidence="1" id="KW-0732">Signal</keyword>
<dbReference type="EMBL" id="NKCL01000543">
    <property type="protein sequence ID" value="RSL63465.1"/>
    <property type="molecule type" value="Genomic_DNA"/>
</dbReference>
<evidence type="ECO:0000256" key="1">
    <source>
        <dbReference type="SAM" id="SignalP"/>
    </source>
</evidence>
<name>A0A428QDW3_9HYPO</name>
<protein>
    <recommendedName>
        <fullName evidence="4">Cell wall protein PhiA</fullName>
    </recommendedName>
</protein>
<dbReference type="Proteomes" id="UP000287972">
    <property type="component" value="Unassembled WGS sequence"/>
</dbReference>
<organism evidence="2 3">
    <name type="scientific">Fusarium floridanum</name>
    <dbReference type="NCBI Taxonomy" id="1325733"/>
    <lineage>
        <taxon>Eukaryota</taxon>
        <taxon>Fungi</taxon>
        <taxon>Dikarya</taxon>
        <taxon>Ascomycota</taxon>
        <taxon>Pezizomycotina</taxon>
        <taxon>Sordariomycetes</taxon>
        <taxon>Hypocreomycetidae</taxon>
        <taxon>Hypocreales</taxon>
        <taxon>Nectriaceae</taxon>
        <taxon>Fusarium</taxon>
        <taxon>Fusarium solani species complex</taxon>
    </lineage>
</organism>
<evidence type="ECO:0000313" key="2">
    <source>
        <dbReference type="EMBL" id="RSL63465.1"/>
    </source>
</evidence>
<comment type="caution">
    <text evidence="2">The sequence shown here is derived from an EMBL/GenBank/DDBJ whole genome shotgun (WGS) entry which is preliminary data.</text>
</comment>
<dbReference type="AlphaFoldDB" id="A0A428QDW3"/>
<evidence type="ECO:0008006" key="4">
    <source>
        <dbReference type="Google" id="ProtNLM"/>
    </source>
</evidence>
<evidence type="ECO:0000313" key="3">
    <source>
        <dbReference type="Proteomes" id="UP000287972"/>
    </source>
</evidence>
<reference evidence="2 3" key="1">
    <citation type="submission" date="2017-06" db="EMBL/GenBank/DDBJ databases">
        <title>Comparative genomic analysis of Ambrosia Fusariam Clade fungi.</title>
        <authorList>
            <person name="Stajich J.E."/>
            <person name="Carrillo J."/>
            <person name="Kijimoto T."/>
            <person name="Eskalen A."/>
            <person name="O'Donnell K."/>
            <person name="Kasson M."/>
        </authorList>
    </citation>
    <scope>NUCLEOTIDE SEQUENCE [LARGE SCALE GENOMIC DNA]</scope>
    <source>
        <strain evidence="2 3">NRRL62606</strain>
    </source>
</reference>
<gene>
    <name evidence="2" type="ORF">CEP51_013303</name>
</gene>
<keyword evidence="3" id="KW-1185">Reference proteome</keyword>
<sequence length="183" mass="19837">MQIKNLLLAPLVATGLVAATPSTSKPYRFEALALRSATDIHFAALQAAHSSIFLKLPQQKATCEKKTDNSATFSIVNGELFLYGKTRQQIYVDRSGMGQGKIGYTTGTQSAPRNAERKGWVIDKNGDLSFKGKNLIACPHSIDGGWSVWVSTGVKTPGGNKGCLEFLPRTAEDKKPISCKYTQ</sequence>
<proteinExistence type="predicted"/>